<sequence length="63" mass="7196">MSSAVEIEISRIRPLSRAGLPSRNKIRSCRCFGFSTPRFGFPSHELLGKPTSRVQRMFELELD</sequence>
<protein>
    <submittedName>
        <fullName evidence="1">Uncharacterized protein</fullName>
    </submittedName>
</protein>
<gene>
    <name evidence="1" type="ORF">KFK09_004433</name>
</gene>
<organism evidence="1 2">
    <name type="scientific">Dendrobium nobile</name>
    <name type="common">Orchid</name>
    <dbReference type="NCBI Taxonomy" id="94219"/>
    <lineage>
        <taxon>Eukaryota</taxon>
        <taxon>Viridiplantae</taxon>
        <taxon>Streptophyta</taxon>
        <taxon>Embryophyta</taxon>
        <taxon>Tracheophyta</taxon>
        <taxon>Spermatophyta</taxon>
        <taxon>Magnoliopsida</taxon>
        <taxon>Liliopsida</taxon>
        <taxon>Asparagales</taxon>
        <taxon>Orchidaceae</taxon>
        <taxon>Epidendroideae</taxon>
        <taxon>Malaxideae</taxon>
        <taxon>Dendrobiinae</taxon>
        <taxon>Dendrobium</taxon>
    </lineage>
</organism>
<keyword evidence="2" id="KW-1185">Reference proteome</keyword>
<comment type="caution">
    <text evidence="1">The sequence shown here is derived from an EMBL/GenBank/DDBJ whole genome shotgun (WGS) entry which is preliminary data.</text>
</comment>
<proteinExistence type="predicted"/>
<dbReference type="Proteomes" id="UP000829196">
    <property type="component" value="Unassembled WGS sequence"/>
</dbReference>
<evidence type="ECO:0000313" key="2">
    <source>
        <dbReference type="Proteomes" id="UP000829196"/>
    </source>
</evidence>
<evidence type="ECO:0000313" key="1">
    <source>
        <dbReference type="EMBL" id="KAI0525043.1"/>
    </source>
</evidence>
<dbReference type="EMBL" id="JAGYWB010000004">
    <property type="protein sequence ID" value="KAI0525043.1"/>
    <property type="molecule type" value="Genomic_DNA"/>
</dbReference>
<accession>A0A8T3C2T6</accession>
<name>A0A8T3C2T6_DENNO</name>
<dbReference type="AlphaFoldDB" id="A0A8T3C2T6"/>
<reference evidence="1" key="1">
    <citation type="journal article" date="2022" name="Front. Genet.">
        <title>Chromosome-Scale Assembly of the Dendrobium nobile Genome Provides Insights Into the Molecular Mechanism of the Biosynthesis of the Medicinal Active Ingredient of Dendrobium.</title>
        <authorList>
            <person name="Xu Q."/>
            <person name="Niu S.-C."/>
            <person name="Li K.-L."/>
            <person name="Zheng P.-J."/>
            <person name="Zhang X.-J."/>
            <person name="Jia Y."/>
            <person name="Liu Y."/>
            <person name="Niu Y.-X."/>
            <person name="Yu L.-H."/>
            <person name="Chen D.-F."/>
            <person name="Zhang G.-Q."/>
        </authorList>
    </citation>
    <scope>NUCLEOTIDE SEQUENCE</scope>
    <source>
        <tissue evidence="1">Leaf</tissue>
    </source>
</reference>